<dbReference type="RefSeq" id="WP_278522864.1">
    <property type="nucleotide sequence ID" value="NZ_JADIIN010000043.1"/>
</dbReference>
<sequence>MSELANLKEELSIVENIITNTKRLIKKYPDDNALPIDLIQFESIAKILREGNK</sequence>
<accession>A0A843AIC6</accession>
<name>A0A843AIC6_METAZ</name>
<dbReference type="Proteomes" id="UP000658733">
    <property type="component" value="Unassembled WGS sequence"/>
</dbReference>
<comment type="caution">
    <text evidence="1">The sequence shown here is derived from an EMBL/GenBank/DDBJ whole genome shotgun (WGS) entry which is preliminary data.</text>
</comment>
<gene>
    <name evidence="1" type="ORF">ISP01_05355</name>
</gene>
<evidence type="ECO:0000313" key="1">
    <source>
        <dbReference type="EMBL" id="MBF4468815.1"/>
    </source>
</evidence>
<dbReference type="AlphaFoldDB" id="A0A843AIC6"/>
<evidence type="ECO:0000313" key="2">
    <source>
        <dbReference type="Proteomes" id="UP000658733"/>
    </source>
</evidence>
<dbReference type="EMBL" id="JADIIN010000043">
    <property type="protein sequence ID" value="MBF4468815.1"/>
    <property type="molecule type" value="Genomic_DNA"/>
</dbReference>
<organism evidence="1 2">
    <name type="scientific">Methanobrevibacter arboriphilus</name>
    <dbReference type="NCBI Taxonomy" id="39441"/>
    <lineage>
        <taxon>Archaea</taxon>
        <taxon>Methanobacteriati</taxon>
        <taxon>Methanobacteriota</taxon>
        <taxon>Methanomada group</taxon>
        <taxon>Methanobacteria</taxon>
        <taxon>Methanobacteriales</taxon>
        <taxon>Methanobacteriaceae</taxon>
        <taxon>Methanobrevibacter</taxon>
    </lineage>
</organism>
<protein>
    <submittedName>
        <fullName evidence="1">Uncharacterized protein</fullName>
    </submittedName>
</protein>
<proteinExistence type="predicted"/>
<reference evidence="1" key="1">
    <citation type="submission" date="2020-10" db="EMBL/GenBank/DDBJ databases">
        <title>Dehalococcoides mccartyi of a TCE/Cr reducing biochatode.</title>
        <authorList>
            <person name="Matturro B."/>
        </authorList>
    </citation>
    <scope>NUCLEOTIDE SEQUENCE</scope>
    <source>
        <strain evidence="1">Bin4</strain>
    </source>
</reference>